<evidence type="ECO:0000259" key="1">
    <source>
        <dbReference type="Pfam" id="PF04149"/>
    </source>
</evidence>
<sequence length="69" mass="7614">MQYGRVWNAAELEGVRWRRSSRSGPNGGQCVEVAGLSGGVTAVRDSKRPQGPALVFDRRVWAAFLRRLA</sequence>
<keyword evidence="3" id="KW-1185">Reference proteome</keyword>
<dbReference type="InterPro" id="IPR007278">
    <property type="entry name" value="DUF397"/>
</dbReference>
<gene>
    <name evidence="2" type="ORF">CEP50_00980</name>
</gene>
<dbReference type="EMBL" id="PVSR01000001">
    <property type="protein sequence ID" value="PRW65134.1"/>
    <property type="molecule type" value="Genomic_DNA"/>
</dbReference>
<dbReference type="Pfam" id="PF04149">
    <property type="entry name" value="DUF397"/>
    <property type="match status" value="1"/>
</dbReference>
<evidence type="ECO:0000313" key="2">
    <source>
        <dbReference type="EMBL" id="PRW65134.1"/>
    </source>
</evidence>
<dbReference type="AlphaFoldDB" id="A0A2T0H185"/>
<comment type="caution">
    <text evidence="2">The sequence shown here is derived from an EMBL/GenBank/DDBJ whole genome shotgun (WGS) entry which is preliminary data.</text>
</comment>
<reference evidence="2 3" key="1">
    <citation type="submission" date="2018-03" db="EMBL/GenBank/DDBJ databases">
        <title>Actinopolyspora mortivallis from Sahara, screening for active biomolecules.</title>
        <authorList>
            <person name="Selama O."/>
            <person name="Wellington E.M.H."/>
            <person name="Hacene H."/>
        </authorList>
    </citation>
    <scope>NUCLEOTIDE SEQUENCE [LARGE SCALE GENOMIC DNA]</scope>
    <source>
        <strain evidence="2 3">M5A</strain>
    </source>
</reference>
<accession>A0A2T0H185</accession>
<dbReference type="RefSeq" id="WP_106112005.1">
    <property type="nucleotide sequence ID" value="NZ_PVSR01000001.1"/>
</dbReference>
<organism evidence="2 3">
    <name type="scientific">Actinopolyspora mortivallis</name>
    <dbReference type="NCBI Taxonomy" id="33906"/>
    <lineage>
        <taxon>Bacteria</taxon>
        <taxon>Bacillati</taxon>
        <taxon>Actinomycetota</taxon>
        <taxon>Actinomycetes</taxon>
        <taxon>Actinopolysporales</taxon>
        <taxon>Actinopolysporaceae</taxon>
        <taxon>Actinopolyspora</taxon>
    </lineage>
</organism>
<dbReference type="InParanoid" id="A0A2T0H185"/>
<dbReference type="Proteomes" id="UP000239352">
    <property type="component" value="Unassembled WGS sequence"/>
</dbReference>
<protein>
    <submittedName>
        <fullName evidence="2">DUF397 domain-containing protein</fullName>
    </submittedName>
</protein>
<evidence type="ECO:0000313" key="3">
    <source>
        <dbReference type="Proteomes" id="UP000239352"/>
    </source>
</evidence>
<dbReference type="STRING" id="1050202.GCA_000384035_01052"/>
<proteinExistence type="predicted"/>
<name>A0A2T0H185_ACTMO</name>
<feature type="domain" description="DUF397" evidence="1">
    <location>
        <begin position="16"/>
        <end position="68"/>
    </location>
</feature>